<dbReference type="GO" id="GO:0010971">
    <property type="term" value="P:positive regulation of G2/M transition of mitotic cell cycle"/>
    <property type="evidence" value="ECO:0007669"/>
    <property type="project" value="TreeGrafter"/>
</dbReference>
<proteinExistence type="inferred from homology"/>
<dbReference type="GO" id="GO:0000086">
    <property type="term" value="P:G2/M transition of mitotic cell cycle"/>
    <property type="evidence" value="ECO:0007669"/>
    <property type="project" value="TreeGrafter"/>
</dbReference>
<feature type="domain" description="Rhodanese" evidence="8">
    <location>
        <begin position="204"/>
        <end position="390"/>
    </location>
</feature>
<dbReference type="Proteomes" id="UP000274504">
    <property type="component" value="Unassembled WGS sequence"/>
</dbReference>
<feature type="region of interest" description="Disordered" evidence="7">
    <location>
        <begin position="549"/>
        <end position="587"/>
    </location>
</feature>
<dbReference type="Pfam" id="PF00581">
    <property type="entry name" value="Rhodanese"/>
    <property type="match status" value="1"/>
</dbReference>
<evidence type="ECO:0000256" key="6">
    <source>
        <dbReference type="ARBA" id="ARBA00023306"/>
    </source>
</evidence>
<dbReference type="OrthoDB" id="9999371at2759"/>
<keyword evidence="3" id="KW-0132">Cell division</keyword>
<dbReference type="InterPro" id="IPR036873">
    <property type="entry name" value="Rhodanese-like_dom_sf"/>
</dbReference>
<keyword evidence="6" id="KW-0131">Cell cycle</keyword>
<reference evidence="9 11" key="2">
    <citation type="submission" date="2018-11" db="EMBL/GenBank/DDBJ databases">
        <authorList>
            <consortium name="Pathogen Informatics"/>
        </authorList>
    </citation>
    <scope>NUCLEOTIDE SEQUENCE [LARGE SCALE GENOMIC DNA]</scope>
</reference>
<dbReference type="InterPro" id="IPR001763">
    <property type="entry name" value="Rhodanese-like_dom"/>
</dbReference>
<dbReference type="EMBL" id="UYSG01000220">
    <property type="protein sequence ID" value="VDL18710.1"/>
    <property type="molecule type" value="Genomic_DNA"/>
</dbReference>
<dbReference type="WBParaSite" id="HDID_0000124801-mRNA-1">
    <property type="protein sequence ID" value="HDID_0000124801-mRNA-1"/>
    <property type="gene ID" value="HDID_0000124801"/>
</dbReference>
<keyword evidence="4" id="KW-0378">Hydrolase</keyword>
<evidence type="ECO:0000256" key="1">
    <source>
        <dbReference type="ARBA" id="ARBA00011065"/>
    </source>
</evidence>
<keyword evidence="12" id="KW-1185">Reference proteome</keyword>
<keyword evidence="5" id="KW-0904">Protein phosphatase</keyword>
<feature type="compositionally biased region" description="Basic and acidic residues" evidence="7">
    <location>
        <begin position="298"/>
        <end position="315"/>
    </location>
</feature>
<evidence type="ECO:0000256" key="2">
    <source>
        <dbReference type="ARBA" id="ARBA00013064"/>
    </source>
</evidence>
<evidence type="ECO:0000256" key="7">
    <source>
        <dbReference type="SAM" id="MobiDB-lite"/>
    </source>
</evidence>
<evidence type="ECO:0000256" key="3">
    <source>
        <dbReference type="ARBA" id="ARBA00022618"/>
    </source>
</evidence>
<dbReference type="GO" id="GO:0051301">
    <property type="term" value="P:cell division"/>
    <property type="evidence" value="ECO:0007669"/>
    <property type="project" value="UniProtKB-KW"/>
</dbReference>
<evidence type="ECO:0000313" key="12">
    <source>
        <dbReference type="Proteomes" id="UP000321570"/>
    </source>
</evidence>
<organism evidence="13">
    <name type="scientific">Hymenolepis diminuta</name>
    <name type="common">Rat tapeworm</name>
    <dbReference type="NCBI Taxonomy" id="6216"/>
    <lineage>
        <taxon>Eukaryota</taxon>
        <taxon>Metazoa</taxon>
        <taxon>Spiralia</taxon>
        <taxon>Lophotrochozoa</taxon>
        <taxon>Platyhelminthes</taxon>
        <taxon>Cestoda</taxon>
        <taxon>Eucestoda</taxon>
        <taxon>Cyclophyllidea</taxon>
        <taxon>Hymenolepididae</taxon>
        <taxon>Hymenolepis</taxon>
    </lineage>
</organism>
<dbReference type="InterPro" id="IPR000751">
    <property type="entry name" value="MPI_Phosphatase"/>
</dbReference>
<dbReference type="PANTHER" id="PTHR10828">
    <property type="entry name" value="M-PHASE INDUCER PHOSPHATASE DUAL SPECIFICITY PHOSPHATASE CDC25"/>
    <property type="match status" value="1"/>
</dbReference>
<dbReference type="Gene3D" id="3.40.250.10">
    <property type="entry name" value="Rhodanese-like domain"/>
    <property type="match status" value="1"/>
</dbReference>
<dbReference type="STRING" id="6216.A0A0R3SA87"/>
<name>A0A0R3SA87_HYMDI</name>
<dbReference type="PRINTS" id="PR00716">
    <property type="entry name" value="MPIPHPHTASE"/>
</dbReference>
<evidence type="ECO:0000313" key="11">
    <source>
        <dbReference type="Proteomes" id="UP000274504"/>
    </source>
</evidence>
<dbReference type="GO" id="GO:0005737">
    <property type="term" value="C:cytoplasm"/>
    <property type="evidence" value="ECO:0007669"/>
    <property type="project" value="TreeGrafter"/>
</dbReference>
<dbReference type="EC" id="3.1.3.48" evidence="2"/>
<accession>A0A0R3SA87</accession>
<feature type="region of interest" description="Disordered" evidence="7">
    <location>
        <begin position="282"/>
        <end position="322"/>
    </location>
</feature>
<evidence type="ECO:0000313" key="10">
    <source>
        <dbReference type="EMBL" id="VUZ46659.1"/>
    </source>
</evidence>
<dbReference type="SMART" id="SM00450">
    <property type="entry name" value="RHOD"/>
    <property type="match status" value="1"/>
</dbReference>
<evidence type="ECO:0000256" key="4">
    <source>
        <dbReference type="ARBA" id="ARBA00022801"/>
    </source>
</evidence>
<reference evidence="13" key="1">
    <citation type="submission" date="2017-02" db="UniProtKB">
        <authorList>
            <consortium name="WormBaseParasite"/>
        </authorList>
    </citation>
    <scope>IDENTIFICATION</scope>
</reference>
<evidence type="ECO:0000313" key="13">
    <source>
        <dbReference type="WBParaSite" id="HDID_0000124801-mRNA-1"/>
    </source>
</evidence>
<dbReference type="GO" id="GO:0004725">
    <property type="term" value="F:protein tyrosine phosphatase activity"/>
    <property type="evidence" value="ECO:0007669"/>
    <property type="project" value="UniProtKB-EC"/>
</dbReference>
<dbReference type="Proteomes" id="UP000321570">
    <property type="component" value="Unassembled WGS sequence"/>
</dbReference>
<dbReference type="SUPFAM" id="SSF52821">
    <property type="entry name" value="Rhodanese/Cell cycle control phosphatase"/>
    <property type="match status" value="1"/>
</dbReference>
<dbReference type="GO" id="GO:0005634">
    <property type="term" value="C:nucleus"/>
    <property type="evidence" value="ECO:0007669"/>
    <property type="project" value="TreeGrafter"/>
</dbReference>
<evidence type="ECO:0000256" key="5">
    <source>
        <dbReference type="ARBA" id="ARBA00022912"/>
    </source>
</evidence>
<evidence type="ECO:0000313" key="9">
    <source>
        <dbReference type="EMBL" id="VDL18710.1"/>
    </source>
</evidence>
<dbReference type="PROSITE" id="PS50206">
    <property type="entry name" value="RHODANESE_3"/>
    <property type="match status" value="1"/>
</dbReference>
<comment type="similarity">
    <text evidence="1">Belongs to the MPI phosphatase family.</text>
</comment>
<reference evidence="10 12" key="3">
    <citation type="submission" date="2019-07" db="EMBL/GenBank/DDBJ databases">
        <authorList>
            <person name="Jastrzebski P J."/>
            <person name="Paukszto L."/>
            <person name="Jastrzebski P J."/>
        </authorList>
    </citation>
    <scope>NUCLEOTIDE SEQUENCE [LARGE SCALE GENOMIC DNA]</scope>
    <source>
        <strain evidence="10 12">WMS-il1</strain>
    </source>
</reference>
<protein>
    <recommendedName>
        <fullName evidence="2">protein-tyrosine-phosphatase</fullName>
        <ecNumber evidence="2">3.1.3.48</ecNumber>
    </recommendedName>
</protein>
<dbReference type="EMBL" id="CABIJS010000222">
    <property type="protein sequence ID" value="VUZ46659.1"/>
    <property type="molecule type" value="Genomic_DNA"/>
</dbReference>
<dbReference type="AlphaFoldDB" id="A0A0R3SA87"/>
<dbReference type="GO" id="GO:0110032">
    <property type="term" value="P:positive regulation of G2/MI transition of meiotic cell cycle"/>
    <property type="evidence" value="ECO:0007669"/>
    <property type="project" value="TreeGrafter"/>
</dbReference>
<dbReference type="PANTHER" id="PTHR10828:SF17">
    <property type="entry name" value="PROTEIN-TYROSINE-PHOSPHATASE"/>
    <property type="match status" value="1"/>
</dbReference>
<gene>
    <name evidence="9" type="ORF">HDID_LOCUS1249</name>
    <name evidence="10" type="ORF">WMSIL1_LOCUS6473</name>
</gene>
<evidence type="ECO:0000259" key="8">
    <source>
        <dbReference type="PROSITE" id="PS50206"/>
    </source>
</evidence>
<sequence>MDPTRYPGRISEISRQNRRNECMAKYYPEPELMDECANQEAPPIPNAFKFMRTTDQENTVSSGYVSGASSNQPFYGEPFIHYALEPMEVTYPTPSKRNVRFSDKILSPALKRLKRWDSPNPNRQVLREIQVADTSMEEINVPRPSLMRSATVPFPSPMLTDSSTRLSLEKPKSVLPVVKTSTHGTDMVSVHTVAQLVRGEYEKLNVTHTIIDCRYPYEYEAGHIKGALNLYTSSDVVKEIFKKAPAASFNDGESFMDLGPSVDELIEGQNPAVRLPTVRSYMPRNFSSDDSDGEDSLSEERRSEAKRQSSDDEKIPMVSVPEADPNAPPTHVLIFHCEFSSQRGPELSRFLRKVDRYINYPRYPFVFYPHVYVMLGGYASFYKEYPELCEPRNYLKMFEKGFKDELTYYSKLTKEVSNTCTACFKDSKLVNLKISPSMEDKEKKPILRSVQTMLPGPQLQKVEELFEGTSGSMNEISPKKGVSRAYLQLAEHIIRKGSHVIDAYEYFRHAGTDALAKEMLVGFVPTEREEKRAFGTLSGPLKPVARLSFSSDDDVENRPPQQLSGPRPKAVLDFSESDEATDTSAFL</sequence>